<protein>
    <submittedName>
        <fullName evidence="1">Uncharacterized protein</fullName>
    </submittedName>
</protein>
<sequence length="293" mass="34380">MNKNICIFSSIKQDKLISIYIESFKITFRIFDLIFKLSSGEEAIESNKGIISNEYITEEDLKNNTVSSFNKKLKYNDKDYYCIYEKVTNFDQTIWKPYKEFYFIINLTDFGSDAAFFIDKFAETYRSKMNHDVFNKRFKAFNGMTLIRILSLPNTDLTNCPKIFNPVYPMISNQIFDLNVEYTTPEAYKEIVDIWKNYWIPSIQLTCDDTIQSNQYITFSIKAFHKDNQVCLDEVEYYIEPIQGYAPNKEIKMVNGEGTGKIYALGLNPGDKLRFKINNKFWTNLAEKVLTVV</sequence>
<evidence type="ECO:0000313" key="1">
    <source>
        <dbReference type="EMBL" id="DAF89752.1"/>
    </source>
</evidence>
<reference evidence="1" key="1">
    <citation type="journal article" date="2021" name="Proc. Natl. Acad. Sci. U.S.A.">
        <title>A Catalog of Tens of Thousands of Viruses from Human Metagenomes Reveals Hidden Associations with Chronic Diseases.</title>
        <authorList>
            <person name="Tisza M.J."/>
            <person name="Buck C.B."/>
        </authorList>
    </citation>
    <scope>NUCLEOTIDE SEQUENCE</scope>
    <source>
        <strain evidence="1">CthJQ11</strain>
    </source>
</reference>
<organism evidence="1">
    <name type="scientific">Podoviridae sp. cthJQ11</name>
    <dbReference type="NCBI Taxonomy" id="2825267"/>
    <lineage>
        <taxon>Viruses</taxon>
        <taxon>Duplodnaviria</taxon>
        <taxon>Heunggongvirae</taxon>
        <taxon>Uroviricota</taxon>
        <taxon>Caudoviricetes</taxon>
    </lineage>
</organism>
<proteinExistence type="predicted"/>
<accession>A0A8S5U5K0</accession>
<dbReference type="EMBL" id="BK016016">
    <property type="protein sequence ID" value="DAF89752.1"/>
    <property type="molecule type" value="Genomic_DNA"/>
</dbReference>
<name>A0A8S5U5K0_9CAUD</name>